<keyword evidence="7" id="KW-1015">Disulfide bond</keyword>
<evidence type="ECO:0000256" key="4">
    <source>
        <dbReference type="ARBA" id="ARBA00022525"/>
    </source>
</evidence>
<dbReference type="Proteomes" id="UP000837857">
    <property type="component" value="Chromosome 5"/>
</dbReference>
<sequence>MQRALHESDGNWTESDCSEARRSGALWSGQARVCRRQPAAMRHVAAAARVARATCLGAHAGERWNCSSVELAPRFTPDLLTGEPLAKKSAEVFFMPPFTPDLLTAWQFLLCYAATKYNRRWLTFLPSPLACWQPGSPGDGFLCRRGQRDGRCLPTGAVHLRRPSRTECGLFAYAEHFIYRFPGISTSLQSPEADKRFNYTHESEKRGVGRPRGGLMITLSGAFRRALHSRWQRDKPDRHCLRSERAKTLRAGPIGIPPLDCP</sequence>
<comment type="subcellular location">
    <subcellularLocation>
        <location evidence="1 8">Secreted</location>
        <location evidence="1 8">Extracellular space</location>
        <location evidence="1 8">Extracellular matrix</location>
    </subcellularLocation>
</comment>
<evidence type="ECO:0000256" key="3">
    <source>
        <dbReference type="ARBA" id="ARBA00022473"/>
    </source>
</evidence>
<evidence type="ECO:0000256" key="8">
    <source>
        <dbReference type="RuleBase" id="RU003500"/>
    </source>
</evidence>
<evidence type="ECO:0000256" key="7">
    <source>
        <dbReference type="ARBA" id="ARBA00023157"/>
    </source>
</evidence>
<keyword evidence="4" id="KW-0964">Secreted</keyword>
<dbReference type="Pfam" id="PF00110">
    <property type="entry name" value="wnt"/>
    <property type="match status" value="1"/>
</dbReference>
<comment type="similarity">
    <text evidence="2 8">Belongs to the Wnt family.</text>
</comment>
<dbReference type="InterPro" id="IPR005817">
    <property type="entry name" value="Wnt"/>
</dbReference>
<dbReference type="EMBL" id="OW152817">
    <property type="protein sequence ID" value="CAH2068793.1"/>
    <property type="molecule type" value="Genomic_DNA"/>
</dbReference>
<feature type="non-terminal residue" evidence="9">
    <location>
        <position position="1"/>
    </location>
</feature>
<reference evidence="9" key="1">
    <citation type="submission" date="2022-03" db="EMBL/GenBank/DDBJ databases">
        <authorList>
            <person name="Martin H S."/>
        </authorList>
    </citation>
    <scope>NUCLEOTIDE SEQUENCE</scope>
</reference>
<keyword evidence="10" id="KW-1185">Reference proteome</keyword>
<evidence type="ECO:0000256" key="2">
    <source>
        <dbReference type="ARBA" id="ARBA00005683"/>
    </source>
</evidence>
<organism evidence="9 10">
    <name type="scientific">Iphiclides podalirius</name>
    <name type="common">scarce swallowtail</name>
    <dbReference type="NCBI Taxonomy" id="110791"/>
    <lineage>
        <taxon>Eukaryota</taxon>
        <taxon>Metazoa</taxon>
        <taxon>Ecdysozoa</taxon>
        <taxon>Arthropoda</taxon>
        <taxon>Hexapoda</taxon>
        <taxon>Insecta</taxon>
        <taxon>Pterygota</taxon>
        <taxon>Neoptera</taxon>
        <taxon>Endopterygota</taxon>
        <taxon>Lepidoptera</taxon>
        <taxon>Glossata</taxon>
        <taxon>Ditrysia</taxon>
        <taxon>Papilionoidea</taxon>
        <taxon>Papilionidae</taxon>
        <taxon>Papilioninae</taxon>
        <taxon>Iphiclides</taxon>
    </lineage>
</organism>
<name>A0ABN8IWL2_9NEOP</name>
<evidence type="ECO:0000313" key="9">
    <source>
        <dbReference type="EMBL" id="CAH2068793.1"/>
    </source>
</evidence>
<protein>
    <recommendedName>
        <fullName evidence="8">Protein Wnt</fullName>
    </recommendedName>
</protein>
<keyword evidence="6 8" id="KW-0879">Wnt signaling pathway</keyword>
<keyword evidence="3 8" id="KW-0217">Developmental protein</keyword>
<accession>A0ABN8IWL2</accession>
<comment type="function">
    <text evidence="8">Ligand for members of the frizzled family of seven transmembrane receptors.</text>
</comment>
<proteinExistence type="inferred from homology"/>
<evidence type="ECO:0000256" key="1">
    <source>
        <dbReference type="ARBA" id="ARBA00004498"/>
    </source>
</evidence>
<evidence type="ECO:0000313" key="10">
    <source>
        <dbReference type="Proteomes" id="UP000837857"/>
    </source>
</evidence>
<gene>
    <name evidence="9" type="ORF">IPOD504_LOCUS14547</name>
</gene>
<evidence type="ECO:0000256" key="5">
    <source>
        <dbReference type="ARBA" id="ARBA00022530"/>
    </source>
</evidence>
<evidence type="ECO:0000256" key="6">
    <source>
        <dbReference type="ARBA" id="ARBA00022687"/>
    </source>
</evidence>
<keyword evidence="5" id="KW-0272">Extracellular matrix</keyword>